<accession>A0A0C3QG46</accession>
<dbReference type="Proteomes" id="UP000054248">
    <property type="component" value="Unassembled WGS sequence"/>
</dbReference>
<gene>
    <name evidence="1" type="ORF">M407DRAFT_244462</name>
</gene>
<reference evidence="2" key="2">
    <citation type="submission" date="2015-01" db="EMBL/GenBank/DDBJ databases">
        <title>Evolutionary Origins and Diversification of the Mycorrhizal Mutualists.</title>
        <authorList>
            <consortium name="DOE Joint Genome Institute"/>
            <consortium name="Mycorrhizal Genomics Consortium"/>
            <person name="Kohler A."/>
            <person name="Kuo A."/>
            <person name="Nagy L.G."/>
            <person name="Floudas D."/>
            <person name="Copeland A."/>
            <person name="Barry K.W."/>
            <person name="Cichocki N."/>
            <person name="Veneault-Fourrey C."/>
            <person name="LaButti K."/>
            <person name="Lindquist E.A."/>
            <person name="Lipzen A."/>
            <person name="Lundell T."/>
            <person name="Morin E."/>
            <person name="Murat C."/>
            <person name="Riley R."/>
            <person name="Ohm R."/>
            <person name="Sun H."/>
            <person name="Tunlid A."/>
            <person name="Henrissat B."/>
            <person name="Grigoriev I.V."/>
            <person name="Hibbett D.S."/>
            <person name="Martin F."/>
        </authorList>
    </citation>
    <scope>NUCLEOTIDE SEQUENCE [LARGE SCALE GENOMIC DNA]</scope>
    <source>
        <strain evidence="2">MUT 4182</strain>
    </source>
</reference>
<evidence type="ECO:0000313" key="2">
    <source>
        <dbReference type="Proteomes" id="UP000054248"/>
    </source>
</evidence>
<sequence length="300" mass="32820">MQDSEEPLFFRGNGATECEDFVNTVNRYAWKSGKAEDPKWAAHFAMSCLSGKALRWSMQQDKNTRSDWDLLSVALLLEYTEDLEDKESELRSPAIPTAAAAPATELVRGISTLSSGPLSGRIRLDTDFASPVYVSWNAGSAGILTICSNPDDAIKVHWTPGSSRHLIRVLNPSVTKYDYLGVTHFSDDPRYSLFGPNSTASAALTFVTKPNAQGYVTSMRRNKKTGEPVSGKSRAAIWNILADSTIVMIVEDSGSQYAMTPLVGGENNSIYMVANCESYMAAFNLTATTCSRRTLVFEPV</sequence>
<reference evidence="1 2" key="1">
    <citation type="submission" date="2014-04" db="EMBL/GenBank/DDBJ databases">
        <authorList>
            <consortium name="DOE Joint Genome Institute"/>
            <person name="Kuo A."/>
            <person name="Girlanda M."/>
            <person name="Perotto S."/>
            <person name="Kohler A."/>
            <person name="Nagy L.G."/>
            <person name="Floudas D."/>
            <person name="Copeland A."/>
            <person name="Barry K.W."/>
            <person name="Cichocki N."/>
            <person name="Veneault-Fourrey C."/>
            <person name="LaButti K."/>
            <person name="Lindquist E.A."/>
            <person name="Lipzen A."/>
            <person name="Lundell T."/>
            <person name="Morin E."/>
            <person name="Murat C."/>
            <person name="Sun H."/>
            <person name="Tunlid A."/>
            <person name="Henrissat B."/>
            <person name="Grigoriev I.V."/>
            <person name="Hibbett D.S."/>
            <person name="Martin F."/>
            <person name="Nordberg H.P."/>
            <person name="Cantor M.N."/>
            <person name="Hua S.X."/>
        </authorList>
    </citation>
    <scope>NUCLEOTIDE SEQUENCE [LARGE SCALE GENOMIC DNA]</scope>
    <source>
        <strain evidence="1 2">MUT 4182</strain>
    </source>
</reference>
<proteinExistence type="predicted"/>
<dbReference type="HOGENOM" id="CLU_051902_0_0_1"/>
<dbReference type="AlphaFoldDB" id="A0A0C3QG46"/>
<evidence type="ECO:0000313" key="1">
    <source>
        <dbReference type="EMBL" id="KIO24369.1"/>
    </source>
</evidence>
<keyword evidence="2" id="KW-1185">Reference proteome</keyword>
<dbReference type="EMBL" id="KN823062">
    <property type="protein sequence ID" value="KIO24369.1"/>
    <property type="molecule type" value="Genomic_DNA"/>
</dbReference>
<organism evidence="1 2">
    <name type="scientific">Tulasnella calospora MUT 4182</name>
    <dbReference type="NCBI Taxonomy" id="1051891"/>
    <lineage>
        <taxon>Eukaryota</taxon>
        <taxon>Fungi</taxon>
        <taxon>Dikarya</taxon>
        <taxon>Basidiomycota</taxon>
        <taxon>Agaricomycotina</taxon>
        <taxon>Agaricomycetes</taxon>
        <taxon>Cantharellales</taxon>
        <taxon>Tulasnellaceae</taxon>
        <taxon>Tulasnella</taxon>
    </lineage>
</organism>
<name>A0A0C3QG46_9AGAM</name>
<protein>
    <submittedName>
        <fullName evidence="1">Uncharacterized protein</fullName>
    </submittedName>
</protein>
<dbReference type="OrthoDB" id="3230182at2759"/>